<gene>
    <name evidence="3" type="primary">SPOSA6832_02107</name>
</gene>
<dbReference type="AlphaFoldDB" id="A0A0D6EKC5"/>
<dbReference type="PANTHER" id="PTHR10678">
    <property type="entry name" value="26S PROTEASOME NON-ATPASE REGULATORY SUBUNIT 11/COP9 SIGNALOSOME COMPLEX SUBUNIT 2"/>
    <property type="match status" value="1"/>
</dbReference>
<keyword evidence="4" id="KW-1185">Reference proteome</keyword>
<accession>A0A0D6EKC5</accession>
<sequence length="571" mass="64745">MSDDEFDYGFEYEGSENEDDVVDVENEYYTAKCALPVSSSRAASPLRQLTPSRSFRPALPLRLHLLVPTAQRDDPDIALASFQKIVDDEASRDEQGEFGFKALKQMTKLTFRHERYDEALAHYKTLLTYTKKGVTRNVAEKAINRILDYVSAEPKLGTDKMQEFYEVTMKALEEQKNDRLSTKTNLKLAKLWLDRHEYNRLNKARLFLSLFLKLHASCAPTDDGADVDSSKGTTQLEVYALEIQMYGELKNNKKLREIYEKSLRVRSAIPHPRIQGVIRECGGKMYMSEKDWTKAQVDFFEAFKAYDEAGSAQRTQVLKYLVLAHMLTESEIDPFDSQETKPYKNDREIAAMQALVQAYQRRDVHEAEKILRSTSHPLLSQFEASLSHSRLARTANRETIMDDPFIRGYIDDVLRSLRMQWILDIIKPYTRIEIAYLARQLGIPNEQVEEIVVALILDEKIQGRIDQVSGRLELDRQYVPRATPASLVSSRFGLLSRILTGRLASACSTALETRRYQTLDAWTSQLVQLQTGMLAKASTAGSDRGGGPGGMGGTMGMGMPAWPGMSGVEAW</sequence>
<reference evidence="4" key="1">
    <citation type="submission" date="2015-02" db="EMBL/GenBank/DDBJ databases">
        <authorList>
            <person name="Gon?alves P."/>
        </authorList>
    </citation>
    <scope>NUCLEOTIDE SEQUENCE [LARGE SCALE GENOMIC DNA]</scope>
</reference>
<dbReference type="Pfam" id="PF01399">
    <property type="entry name" value="PCI"/>
    <property type="match status" value="1"/>
</dbReference>
<feature type="non-terminal residue" evidence="3">
    <location>
        <position position="1"/>
    </location>
</feature>
<evidence type="ECO:0000259" key="2">
    <source>
        <dbReference type="PROSITE" id="PS50250"/>
    </source>
</evidence>
<evidence type="ECO:0000256" key="1">
    <source>
        <dbReference type="SAM" id="MobiDB-lite"/>
    </source>
</evidence>
<evidence type="ECO:0000313" key="4">
    <source>
        <dbReference type="Proteomes" id="UP000243876"/>
    </source>
</evidence>
<dbReference type="Proteomes" id="UP000243876">
    <property type="component" value="Unassembled WGS sequence"/>
</dbReference>
<dbReference type="PROSITE" id="PS50250">
    <property type="entry name" value="PCI"/>
    <property type="match status" value="1"/>
</dbReference>
<dbReference type="EMBL" id="CENE01000007">
    <property type="protein sequence ID" value="CEQ40472.1"/>
    <property type="molecule type" value="Genomic_DNA"/>
</dbReference>
<feature type="region of interest" description="Disordered" evidence="1">
    <location>
        <begin position="537"/>
        <end position="560"/>
    </location>
</feature>
<dbReference type="SMART" id="SM00753">
    <property type="entry name" value="PAM"/>
    <property type="match status" value="1"/>
</dbReference>
<name>A0A0D6EKC5_SPOSA</name>
<evidence type="ECO:0000313" key="3">
    <source>
        <dbReference type="EMBL" id="CEQ40472.1"/>
    </source>
</evidence>
<dbReference type="SUPFAM" id="SSF46785">
    <property type="entry name" value="Winged helix' DNA-binding domain"/>
    <property type="match status" value="1"/>
</dbReference>
<dbReference type="InterPro" id="IPR036390">
    <property type="entry name" value="WH_DNA-bd_sf"/>
</dbReference>
<dbReference type="InterPro" id="IPR050871">
    <property type="entry name" value="26S_Proteasome/COP9_Components"/>
</dbReference>
<proteinExistence type="predicted"/>
<organism evidence="3 4">
    <name type="scientific">Sporidiobolus salmonicolor</name>
    <name type="common">Yeast-like fungus</name>
    <name type="synonym">Sporobolomyces salmonicolor</name>
    <dbReference type="NCBI Taxonomy" id="5005"/>
    <lineage>
        <taxon>Eukaryota</taxon>
        <taxon>Fungi</taxon>
        <taxon>Dikarya</taxon>
        <taxon>Basidiomycota</taxon>
        <taxon>Pucciniomycotina</taxon>
        <taxon>Microbotryomycetes</taxon>
        <taxon>Sporidiobolales</taxon>
        <taxon>Sporidiobolaceae</taxon>
        <taxon>Sporobolomyces</taxon>
    </lineage>
</organism>
<dbReference type="Gene3D" id="1.25.40.570">
    <property type="match status" value="1"/>
</dbReference>
<protein>
    <submittedName>
        <fullName evidence="3">SPOSA6832_02107-mRNA-1:cds</fullName>
    </submittedName>
</protein>
<dbReference type="InterPro" id="IPR000717">
    <property type="entry name" value="PCI_dom"/>
</dbReference>
<feature type="compositionally biased region" description="Gly residues" evidence="1">
    <location>
        <begin position="543"/>
        <end position="556"/>
    </location>
</feature>
<dbReference type="OrthoDB" id="194139at2759"/>
<feature type="domain" description="PCI" evidence="2">
    <location>
        <begin position="288"/>
        <end position="479"/>
    </location>
</feature>
<dbReference type="SMART" id="SM00088">
    <property type="entry name" value="PINT"/>
    <property type="match status" value="1"/>
</dbReference>